<name>A0A078GGH3_BRANA</name>
<dbReference type="InterPro" id="IPR015410">
    <property type="entry name" value="DUF1985"/>
</dbReference>
<gene>
    <name evidence="3" type="primary">BnaC03g42400D</name>
    <name evidence="2" type="ORF">DARMORV10_C03P52030.1</name>
    <name evidence="3" type="ORF">GSBRNA2T00026419001</name>
</gene>
<evidence type="ECO:0000313" key="2">
    <source>
        <dbReference type="EMBL" id="CAF1705317.1"/>
    </source>
</evidence>
<dbReference type="Proteomes" id="UP001295469">
    <property type="component" value="Chromosome C03"/>
</dbReference>
<protein>
    <submittedName>
        <fullName evidence="2">(rape) hypothetical protein</fullName>
    </submittedName>
    <submittedName>
        <fullName evidence="3">BnaC03g42400D protein</fullName>
    </submittedName>
</protein>
<reference evidence="3" key="2">
    <citation type="submission" date="2014-06" db="EMBL/GenBank/DDBJ databases">
        <authorList>
            <person name="Genoscope - CEA"/>
        </authorList>
    </citation>
    <scope>NUCLEOTIDE SEQUENCE</scope>
</reference>
<organism evidence="3 4">
    <name type="scientific">Brassica napus</name>
    <name type="common">Rape</name>
    <dbReference type="NCBI Taxonomy" id="3708"/>
    <lineage>
        <taxon>Eukaryota</taxon>
        <taxon>Viridiplantae</taxon>
        <taxon>Streptophyta</taxon>
        <taxon>Embryophyta</taxon>
        <taxon>Tracheophyta</taxon>
        <taxon>Spermatophyta</taxon>
        <taxon>Magnoliopsida</taxon>
        <taxon>eudicotyledons</taxon>
        <taxon>Gunneridae</taxon>
        <taxon>Pentapetalae</taxon>
        <taxon>rosids</taxon>
        <taxon>malvids</taxon>
        <taxon>Brassicales</taxon>
        <taxon>Brassicaceae</taxon>
        <taxon>Brassiceae</taxon>
        <taxon>Brassica</taxon>
    </lineage>
</organism>
<dbReference type="Gramene" id="CDY24267">
    <property type="protein sequence ID" value="CDY24267"/>
    <property type="gene ID" value="GSBRNA2T00026419001"/>
</dbReference>
<keyword evidence="4" id="KW-1185">Reference proteome</keyword>
<accession>A0A078GGH3</accession>
<evidence type="ECO:0000313" key="4">
    <source>
        <dbReference type="Proteomes" id="UP000028999"/>
    </source>
</evidence>
<dbReference type="AlphaFoldDB" id="A0A078GGH3"/>
<proteinExistence type="predicted"/>
<dbReference type="PANTHER" id="PTHR48449">
    <property type="entry name" value="DUF1985 DOMAIN-CONTAINING PROTEIN"/>
    <property type="match status" value="1"/>
</dbReference>
<dbReference type="EMBL" id="LK032156">
    <property type="protein sequence ID" value="CDY24267.1"/>
    <property type="molecule type" value="Genomic_DNA"/>
</dbReference>
<reference evidence="2" key="3">
    <citation type="submission" date="2021-01" db="EMBL/GenBank/DDBJ databases">
        <authorList>
            <consortium name="Genoscope - CEA"/>
            <person name="William W."/>
        </authorList>
    </citation>
    <scope>NUCLEOTIDE SEQUENCE</scope>
</reference>
<evidence type="ECO:0000259" key="1">
    <source>
        <dbReference type="Pfam" id="PF09331"/>
    </source>
</evidence>
<evidence type="ECO:0000313" key="3">
    <source>
        <dbReference type="EMBL" id="CDY24267.1"/>
    </source>
</evidence>
<reference evidence="3 4" key="1">
    <citation type="journal article" date="2014" name="Science">
        <title>Plant genetics. Early allopolyploid evolution in the post-Neolithic Brassica napus oilseed genome.</title>
        <authorList>
            <person name="Chalhoub B."/>
            <person name="Denoeud F."/>
            <person name="Liu S."/>
            <person name="Parkin I.A."/>
            <person name="Tang H."/>
            <person name="Wang X."/>
            <person name="Chiquet J."/>
            <person name="Belcram H."/>
            <person name="Tong C."/>
            <person name="Samans B."/>
            <person name="Correa M."/>
            <person name="Da Silva C."/>
            <person name="Just J."/>
            <person name="Falentin C."/>
            <person name="Koh C.S."/>
            <person name="Le Clainche I."/>
            <person name="Bernard M."/>
            <person name="Bento P."/>
            <person name="Noel B."/>
            <person name="Labadie K."/>
            <person name="Alberti A."/>
            <person name="Charles M."/>
            <person name="Arnaud D."/>
            <person name="Guo H."/>
            <person name="Daviaud C."/>
            <person name="Alamery S."/>
            <person name="Jabbari K."/>
            <person name="Zhao M."/>
            <person name="Edger P.P."/>
            <person name="Chelaifa H."/>
            <person name="Tack D."/>
            <person name="Lassalle G."/>
            <person name="Mestiri I."/>
            <person name="Schnel N."/>
            <person name="Le Paslier M.C."/>
            <person name="Fan G."/>
            <person name="Renault V."/>
            <person name="Bayer P.E."/>
            <person name="Golicz A.A."/>
            <person name="Manoli S."/>
            <person name="Lee T.H."/>
            <person name="Thi V.H."/>
            <person name="Chalabi S."/>
            <person name="Hu Q."/>
            <person name="Fan C."/>
            <person name="Tollenaere R."/>
            <person name="Lu Y."/>
            <person name="Battail C."/>
            <person name="Shen J."/>
            <person name="Sidebottom C.H."/>
            <person name="Wang X."/>
            <person name="Canaguier A."/>
            <person name="Chauveau A."/>
            <person name="Berard A."/>
            <person name="Deniot G."/>
            <person name="Guan M."/>
            <person name="Liu Z."/>
            <person name="Sun F."/>
            <person name="Lim Y.P."/>
            <person name="Lyons E."/>
            <person name="Town C.D."/>
            <person name="Bancroft I."/>
            <person name="Wang X."/>
            <person name="Meng J."/>
            <person name="Ma J."/>
            <person name="Pires J.C."/>
            <person name="King G.J."/>
            <person name="Brunel D."/>
            <person name="Delourme R."/>
            <person name="Renard M."/>
            <person name="Aury J.M."/>
            <person name="Adams K.L."/>
            <person name="Batley J."/>
            <person name="Snowdon R.J."/>
            <person name="Tost J."/>
            <person name="Edwards D."/>
            <person name="Zhou Y."/>
            <person name="Hua W."/>
            <person name="Sharpe A.G."/>
            <person name="Paterson A.H."/>
            <person name="Guan C."/>
            <person name="Wincker P."/>
        </authorList>
    </citation>
    <scope>NUCLEOTIDE SEQUENCE [LARGE SCALE GENOMIC DNA]</scope>
    <source>
        <strain evidence="4">cv. Darmor-bzh</strain>
    </source>
</reference>
<dbReference type="EMBL" id="HG994367">
    <property type="protein sequence ID" value="CAF1705317.1"/>
    <property type="molecule type" value="Genomic_DNA"/>
</dbReference>
<dbReference type="Proteomes" id="UP000028999">
    <property type="component" value="Unassembled WGS sequence"/>
</dbReference>
<feature type="domain" description="DUF1985" evidence="1">
    <location>
        <begin position="99"/>
        <end position="157"/>
    </location>
</feature>
<dbReference type="PaxDb" id="3708-A0A078GGH3"/>
<dbReference type="Pfam" id="PF09331">
    <property type="entry name" value="DUF1985"/>
    <property type="match status" value="1"/>
</dbReference>
<sequence length="352" mass="39127">MKSRAGEVLGTACEEISEDLPQMMFADGEEPVGVRALTYQSSRAINTVLNSLLEDEIQYLRASSFGKLVEIAKKPAFSGRLARFLLSRQLKVKKNMRHGSDKELPIKVACLALISSVLLSTNLKMKMIKDYAELLVDIDEFFAYPWGRVAFDMLMTSFALALPLVIVEDVPALTEVVQEVCSSSESESDDEESDCRIQKTKKKTLSPGHAREVDKKAEVFDILMRLVRSTVYNQVGSRGGKIPEFLDSRFVSLLARNYDRFRRSKSKESYVFAKGLSSGLLEIPGVIGLSSERIKGVAQNNNAADSALTAALLMQTHSLFGPDTCRCITPEVIGDEAHRAAIMLYEFHEKLQ</sequence>
<dbReference type="PANTHER" id="PTHR48449:SF2">
    <property type="entry name" value="UBIQUITIN-LIKE PROTEASE FAMILY PROFILE DOMAIN-CONTAINING PROTEIN"/>
    <property type="match status" value="1"/>
</dbReference>